<dbReference type="NCBIfam" id="NF001323">
    <property type="entry name" value="PRK00259.1-1"/>
    <property type="match status" value="1"/>
</dbReference>
<keyword evidence="2 5" id="KW-0812">Transmembrane</keyword>
<evidence type="ECO:0000313" key="7">
    <source>
        <dbReference type="Proteomes" id="UP000531251"/>
    </source>
</evidence>
<protein>
    <recommendedName>
        <fullName evidence="5">Inner membrane-spanning protein YciB</fullName>
    </recommendedName>
</protein>
<dbReference type="NCBIfam" id="TIGR00997">
    <property type="entry name" value="ispZ"/>
    <property type="match status" value="1"/>
</dbReference>
<evidence type="ECO:0000256" key="2">
    <source>
        <dbReference type="ARBA" id="ARBA00022692"/>
    </source>
</evidence>
<comment type="function">
    <text evidence="5">Plays a role in cell envelope biogenesis, maintenance of cell envelope integrity and membrane homeostasis.</text>
</comment>
<evidence type="ECO:0000256" key="1">
    <source>
        <dbReference type="ARBA" id="ARBA00022475"/>
    </source>
</evidence>
<dbReference type="RefSeq" id="WP_125973418.1">
    <property type="nucleotide sequence ID" value="NZ_BAAADY010000002.1"/>
</dbReference>
<evidence type="ECO:0000256" key="5">
    <source>
        <dbReference type="HAMAP-Rule" id="MF_00189"/>
    </source>
</evidence>
<keyword evidence="3 5" id="KW-1133">Transmembrane helix</keyword>
<dbReference type="EMBL" id="JAATJB010000003">
    <property type="protein sequence ID" value="NJB97006.1"/>
    <property type="molecule type" value="Genomic_DNA"/>
</dbReference>
<dbReference type="AlphaFoldDB" id="A0A7X6BCL7"/>
<dbReference type="GO" id="GO:0005886">
    <property type="term" value="C:plasma membrane"/>
    <property type="evidence" value="ECO:0007669"/>
    <property type="project" value="UniProtKB-SubCell"/>
</dbReference>
<dbReference type="PANTHER" id="PTHR36917">
    <property type="entry name" value="INTRACELLULAR SEPTATION PROTEIN A-RELATED"/>
    <property type="match status" value="1"/>
</dbReference>
<proteinExistence type="inferred from homology"/>
<feature type="transmembrane region" description="Helical" evidence="5">
    <location>
        <begin position="12"/>
        <end position="29"/>
    </location>
</feature>
<dbReference type="Pfam" id="PF04279">
    <property type="entry name" value="IspA"/>
    <property type="match status" value="1"/>
</dbReference>
<dbReference type="InterPro" id="IPR006008">
    <property type="entry name" value="YciB"/>
</dbReference>
<comment type="similarity">
    <text evidence="5">Belongs to the YciB family.</text>
</comment>
<keyword evidence="7" id="KW-1185">Reference proteome</keyword>
<evidence type="ECO:0000313" key="6">
    <source>
        <dbReference type="EMBL" id="NJB97006.1"/>
    </source>
</evidence>
<feature type="transmembrane region" description="Helical" evidence="5">
    <location>
        <begin position="68"/>
        <end position="87"/>
    </location>
</feature>
<feature type="transmembrane region" description="Helical" evidence="5">
    <location>
        <begin position="93"/>
        <end position="113"/>
    </location>
</feature>
<name>A0A7X6BCL7_9SPHN</name>
<comment type="subcellular location">
    <subcellularLocation>
        <location evidence="5">Cell inner membrane</location>
        <topology evidence="5">Multi-pass membrane protein</topology>
    </subcellularLocation>
</comment>
<dbReference type="HAMAP" id="MF_00189">
    <property type="entry name" value="YciB"/>
    <property type="match status" value="1"/>
</dbReference>
<keyword evidence="1 5" id="KW-1003">Cell membrane</keyword>
<sequence>MADSAARPKASAGLRMALDYGPLIVFFAVNSLAPGVQLQRIFTATLAFMIAMAAAIAVSWWKTRHVSPMLWITGVLVLVFGGLTLYYHDQTFIQVKPTIVYAMFAVILGYGLITNKPLLQTMLESAYPGLSAKGWRLLTINWTIFFVAMAVLNEVMRHMLDWDRWVTFKTWVVIPLTLVFAIANIPMLLRHGLQLEKPEDAPVPPEG</sequence>
<keyword evidence="5" id="KW-0997">Cell inner membrane</keyword>
<accession>A0A7X6BCL7</accession>
<organism evidence="6 7">
    <name type="scientific">Sphingomonas trueperi</name>
    <dbReference type="NCBI Taxonomy" id="53317"/>
    <lineage>
        <taxon>Bacteria</taxon>
        <taxon>Pseudomonadati</taxon>
        <taxon>Pseudomonadota</taxon>
        <taxon>Alphaproteobacteria</taxon>
        <taxon>Sphingomonadales</taxon>
        <taxon>Sphingomonadaceae</taxon>
        <taxon>Sphingomonas</taxon>
    </lineage>
</organism>
<feature type="transmembrane region" description="Helical" evidence="5">
    <location>
        <begin position="134"/>
        <end position="152"/>
    </location>
</feature>
<feature type="transmembrane region" description="Helical" evidence="5">
    <location>
        <begin position="172"/>
        <end position="189"/>
    </location>
</feature>
<reference evidence="6 7" key="1">
    <citation type="submission" date="2020-03" db="EMBL/GenBank/DDBJ databases">
        <title>Genomic Encyclopedia of Type Strains, Phase IV (KMG-IV): sequencing the most valuable type-strain genomes for metagenomic binning, comparative biology and taxonomic classification.</title>
        <authorList>
            <person name="Goeker M."/>
        </authorList>
    </citation>
    <scope>NUCLEOTIDE SEQUENCE [LARGE SCALE GENOMIC DNA]</scope>
    <source>
        <strain evidence="6 7">DSM 7225</strain>
    </source>
</reference>
<comment type="caution">
    <text evidence="6">The sequence shown here is derived from an EMBL/GenBank/DDBJ whole genome shotgun (WGS) entry which is preliminary data.</text>
</comment>
<evidence type="ECO:0000256" key="3">
    <source>
        <dbReference type="ARBA" id="ARBA00022989"/>
    </source>
</evidence>
<evidence type="ECO:0000256" key="4">
    <source>
        <dbReference type="ARBA" id="ARBA00023136"/>
    </source>
</evidence>
<dbReference type="Proteomes" id="UP000531251">
    <property type="component" value="Unassembled WGS sequence"/>
</dbReference>
<dbReference type="PANTHER" id="PTHR36917:SF1">
    <property type="entry name" value="INNER MEMBRANE-SPANNING PROTEIN YCIB"/>
    <property type="match status" value="1"/>
</dbReference>
<gene>
    <name evidence="5" type="primary">yciB</name>
    <name evidence="6" type="ORF">GGR89_001312</name>
</gene>
<feature type="transmembrane region" description="Helical" evidence="5">
    <location>
        <begin position="41"/>
        <end position="61"/>
    </location>
</feature>
<keyword evidence="4 5" id="KW-0472">Membrane</keyword>